<dbReference type="InterPro" id="IPR045378">
    <property type="entry name" value="LNT_N"/>
</dbReference>
<dbReference type="Proteomes" id="UP000250928">
    <property type="component" value="Unassembled WGS sequence"/>
</dbReference>
<evidence type="ECO:0000256" key="5">
    <source>
        <dbReference type="ARBA" id="ARBA00022692"/>
    </source>
</evidence>
<keyword evidence="3 9" id="KW-1003">Cell membrane</keyword>
<dbReference type="AlphaFoldDB" id="A0A6N4DGI6"/>
<keyword evidence="6 9" id="KW-1133">Transmembrane helix</keyword>
<dbReference type="PANTHER" id="PTHR38686:SF1">
    <property type="entry name" value="APOLIPOPROTEIN N-ACYLTRANSFERASE"/>
    <property type="match status" value="1"/>
</dbReference>
<dbReference type="GO" id="GO:0016410">
    <property type="term" value="F:N-acyltransferase activity"/>
    <property type="evidence" value="ECO:0007669"/>
    <property type="project" value="UniProtKB-UniRule"/>
</dbReference>
<dbReference type="HAMAP" id="MF_01148">
    <property type="entry name" value="Lnt"/>
    <property type="match status" value="1"/>
</dbReference>
<evidence type="ECO:0000256" key="1">
    <source>
        <dbReference type="ARBA" id="ARBA00004651"/>
    </source>
</evidence>
<evidence type="ECO:0000256" key="2">
    <source>
        <dbReference type="ARBA" id="ARBA00010065"/>
    </source>
</evidence>
<comment type="subcellular location">
    <subcellularLocation>
        <location evidence="1 9">Cell membrane</location>
        <topology evidence="1 9">Multi-pass membrane protein</topology>
    </subcellularLocation>
</comment>
<dbReference type="GO" id="GO:0042158">
    <property type="term" value="P:lipoprotein biosynthetic process"/>
    <property type="evidence" value="ECO:0007669"/>
    <property type="project" value="UniProtKB-UniRule"/>
</dbReference>
<evidence type="ECO:0000256" key="7">
    <source>
        <dbReference type="ARBA" id="ARBA00023136"/>
    </source>
</evidence>
<comment type="similarity">
    <text evidence="2 9">Belongs to the CN hydrolase family. Apolipoprotein N-acyltransferase subfamily.</text>
</comment>
<dbReference type="SUPFAM" id="SSF56317">
    <property type="entry name" value="Carbon-nitrogen hydrolase"/>
    <property type="match status" value="1"/>
</dbReference>
<dbReference type="InterPro" id="IPR036526">
    <property type="entry name" value="C-N_Hydrolase_sf"/>
</dbReference>
<dbReference type="Pfam" id="PF00795">
    <property type="entry name" value="CN_hydrolase"/>
    <property type="match status" value="1"/>
</dbReference>
<gene>
    <name evidence="9" type="primary">lnt</name>
    <name evidence="11" type="ORF">C3L24_13615</name>
</gene>
<dbReference type="InterPro" id="IPR004563">
    <property type="entry name" value="Apolipo_AcylTrfase"/>
</dbReference>
<feature type="transmembrane region" description="Helical" evidence="9">
    <location>
        <begin position="87"/>
        <end position="110"/>
    </location>
</feature>
<proteinExistence type="inferred from homology"/>
<protein>
    <recommendedName>
        <fullName evidence="9">Apolipoprotein N-acyltransferase</fullName>
        <shortName evidence="9">ALP N-acyltransferase</shortName>
        <ecNumber evidence="9">2.3.1.269</ecNumber>
    </recommendedName>
</protein>
<evidence type="ECO:0000313" key="12">
    <source>
        <dbReference type="Proteomes" id="UP000250928"/>
    </source>
</evidence>
<organism evidence="11 12">
    <name type="scientific">Candidatus Sedimenticola endophacoides</name>
    <dbReference type="NCBI Taxonomy" id="2548426"/>
    <lineage>
        <taxon>Bacteria</taxon>
        <taxon>Pseudomonadati</taxon>
        <taxon>Pseudomonadota</taxon>
        <taxon>Gammaproteobacteria</taxon>
        <taxon>Chromatiales</taxon>
        <taxon>Sedimenticolaceae</taxon>
        <taxon>Sedimenticola</taxon>
    </lineage>
</organism>
<keyword evidence="4 9" id="KW-0808">Transferase</keyword>
<dbReference type="Pfam" id="PF20154">
    <property type="entry name" value="LNT_N"/>
    <property type="match status" value="1"/>
</dbReference>
<feature type="domain" description="CN hydrolase" evidence="10">
    <location>
        <begin position="229"/>
        <end position="467"/>
    </location>
</feature>
<dbReference type="CDD" id="cd07571">
    <property type="entry name" value="ALP_N-acyl_transferase"/>
    <property type="match status" value="1"/>
</dbReference>
<evidence type="ECO:0000256" key="4">
    <source>
        <dbReference type="ARBA" id="ARBA00022679"/>
    </source>
</evidence>
<sequence>MSACRSARWVPLLRLIGACGAGALAVPAFAPYGLYPLALLSPALLLLLLGRGGSPGEGARLGWCYGVGLLGFGVFWMHISIDRFGNVGSALAILLTLLFIFTMALYYALLGWGVRRLSGAGAGGGPLLLFAGLWVLGEWLRGWLLGGFPWLVLGYSQIDSALAGWAPLFGVYGVSLVLVLGAGLLVMGLRGGPGRIPALLFLAALWGGGAALQTLEWTRPGEALRVSLVQGNIAQELKWKRAQLAPTLRLYSELTEPHWESDIVIWPETAVPAFAHQVEEAFLAPLSERARETDTALLLGVPVWEDAGRRYYNAMLSLGAVRDHYYKRHLVPFGEFMPLRSLLGPLLEWMQVPMSDFAAGEGGAPLIRLGRFRAGVSICYEDAFGEEMLAALPLADFLVNASNDAWFGDSLAPHQHLQIARQRALETGRYLLRATNTGISAIIDPQGRLLGTSPAFRRHVLQGSIRVMHGTTPYVRWGNAVAVLLAAALALLGWRVCRRRDSTAAERCANRSECVY</sequence>
<comment type="function">
    <text evidence="9">Catalyzes the phospholipid dependent N-acylation of the N-terminal cysteine of apolipoprotein, the last step in lipoprotein maturation.</text>
</comment>
<feature type="transmembrane region" description="Helical" evidence="9">
    <location>
        <begin position="12"/>
        <end position="28"/>
    </location>
</feature>
<dbReference type="UniPathway" id="UPA00666"/>
<evidence type="ECO:0000313" key="11">
    <source>
        <dbReference type="EMBL" id="PUD97993.1"/>
    </source>
</evidence>
<accession>A0A6N4DGI6</accession>
<evidence type="ECO:0000259" key="10">
    <source>
        <dbReference type="PROSITE" id="PS50263"/>
    </source>
</evidence>
<name>A0A6N4DGI6_9GAMM</name>
<keyword evidence="11" id="KW-0449">Lipoprotein</keyword>
<feature type="transmembrane region" description="Helical" evidence="9">
    <location>
        <begin position="122"/>
        <end position="144"/>
    </location>
</feature>
<dbReference type="EC" id="2.3.1.269" evidence="9"/>
<feature type="transmembrane region" description="Helical" evidence="9">
    <location>
        <begin position="62"/>
        <end position="81"/>
    </location>
</feature>
<evidence type="ECO:0000256" key="3">
    <source>
        <dbReference type="ARBA" id="ARBA00022475"/>
    </source>
</evidence>
<keyword evidence="8 9" id="KW-0012">Acyltransferase</keyword>
<comment type="catalytic activity">
    <reaction evidence="9">
        <text>N-terminal S-1,2-diacyl-sn-glyceryl-L-cysteinyl-[lipoprotein] + a glycerophospholipid = N-acyl-S-1,2-diacyl-sn-glyceryl-L-cysteinyl-[lipoprotein] + a 2-acyl-sn-glycero-3-phospholipid + H(+)</text>
        <dbReference type="Rhea" id="RHEA:48228"/>
        <dbReference type="Rhea" id="RHEA-COMP:14681"/>
        <dbReference type="Rhea" id="RHEA-COMP:14684"/>
        <dbReference type="ChEBI" id="CHEBI:15378"/>
        <dbReference type="ChEBI" id="CHEBI:136912"/>
        <dbReference type="ChEBI" id="CHEBI:140656"/>
        <dbReference type="ChEBI" id="CHEBI:140657"/>
        <dbReference type="ChEBI" id="CHEBI:140660"/>
        <dbReference type="EC" id="2.3.1.269"/>
    </reaction>
</comment>
<dbReference type="Gene3D" id="3.60.110.10">
    <property type="entry name" value="Carbon-nitrogen hydrolase"/>
    <property type="match status" value="1"/>
</dbReference>
<feature type="transmembrane region" description="Helical" evidence="9">
    <location>
        <begin position="474"/>
        <end position="494"/>
    </location>
</feature>
<dbReference type="InterPro" id="IPR003010">
    <property type="entry name" value="C-N_Hydrolase"/>
</dbReference>
<reference evidence="11 12" key="1">
    <citation type="submission" date="2018-01" db="EMBL/GenBank/DDBJ databases">
        <title>Novel co-symbiosis in the lucinid bivalve Phacoides pectinatus.</title>
        <authorList>
            <person name="Lim S.J."/>
            <person name="Davis B.G."/>
            <person name="Gill D.E."/>
            <person name="Engel A.S."/>
            <person name="Anderson L.C."/>
            <person name="Campbell B.J."/>
        </authorList>
    </citation>
    <scope>NUCLEOTIDE SEQUENCE [LARGE SCALE GENOMIC DNA]</scope>
    <source>
        <strain evidence="11">N3_P5</strain>
    </source>
</reference>
<dbReference type="PROSITE" id="PS50263">
    <property type="entry name" value="CN_HYDROLASE"/>
    <property type="match status" value="1"/>
</dbReference>
<evidence type="ECO:0000256" key="8">
    <source>
        <dbReference type="ARBA" id="ARBA00023315"/>
    </source>
</evidence>
<comment type="pathway">
    <text evidence="9">Protein modification; lipoprotein biosynthesis (N-acyl transfer).</text>
</comment>
<dbReference type="GO" id="GO:0005886">
    <property type="term" value="C:plasma membrane"/>
    <property type="evidence" value="ECO:0007669"/>
    <property type="project" value="UniProtKB-SubCell"/>
</dbReference>
<dbReference type="PANTHER" id="PTHR38686">
    <property type="entry name" value="APOLIPOPROTEIN N-ACYLTRANSFERASE"/>
    <property type="match status" value="1"/>
</dbReference>
<evidence type="ECO:0000256" key="9">
    <source>
        <dbReference type="HAMAP-Rule" id="MF_01148"/>
    </source>
</evidence>
<evidence type="ECO:0000256" key="6">
    <source>
        <dbReference type="ARBA" id="ARBA00022989"/>
    </source>
</evidence>
<keyword evidence="7 9" id="KW-0472">Membrane</keyword>
<dbReference type="NCBIfam" id="TIGR00546">
    <property type="entry name" value="lnt"/>
    <property type="match status" value="1"/>
</dbReference>
<keyword evidence="5 9" id="KW-0812">Transmembrane</keyword>
<dbReference type="EMBL" id="PQCO01000331">
    <property type="protein sequence ID" value="PUD97993.1"/>
    <property type="molecule type" value="Genomic_DNA"/>
</dbReference>
<comment type="caution">
    <text evidence="11">The sequence shown here is derived from an EMBL/GenBank/DDBJ whole genome shotgun (WGS) entry which is preliminary data.</text>
</comment>
<feature type="transmembrane region" description="Helical" evidence="9">
    <location>
        <begin position="164"/>
        <end position="186"/>
    </location>
</feature>